<dbReference type="InterPro" id="IPR039425">
    <property type="entry name" value="RNA_pol_sigma-70-like"/>
</dbReference>
<dbReference type="AlphaFoldDB" id="A0A858RPQ1"/>
<reference evidence="7 8" key="1">
    <citation type="submission" date="2020-04" db="EMBL/GenBank/DDBJ databases">
        <title>Luteolibacter sp. G-1-1-1 isolated from soil.</title>
        <authorList>
            <person name="Dahal R.H."/>
        </authorList>
    </citation>
    <scope>NUCLEOTIDE SEQUENCE [LARGE SCALE GENOMIC DNA]</scope>
    <source>
        <strain evidence="7 8">G-1-1-1</strain>
    </source>
</reference>
<evidence type="ECO:0000256" key="2">
    <source>
        <dbReference type="ARBA" id="ARBA00023015"/>
    </source>
</evidence>
<comment type="similarity">
    <text evidence="1">Belongs to the sigma-70 factor family. ECF subfamily.</text>
</comment>
<dbReference type="PANTHER" id="PTHR43133">
    <property type="entry name" value="RNA POLYMERASE ECF-TYPE SIGMA FACTO"/>
    <property type="match status" value="1"/>
</dbReference>
<keyword evidence="5" id="KW-0804">Transcription</keyword>
<dbReference type="Pfam" id="PF04542">
    <property type="entry name" value="Sigma70_r2"/>
    <property type="match status" value="1"/>
</dbReference>
<dbReference type="GO" id="GO:0016987">
    <property type="term" value="F:sigma factor activity"/>
    <property type="evidence" value="ECO:0007669"/>
    <property type="project" value="UniProtKB-KW"/>
</dbReference>
<evidence type="ECO:0000256" key="4">
    <source>
        <dbReference type="ARBA" id="ARBA00023125"/>
    </source>
</evidence>
<dbReference type="InterPro" id="IPR013325">
    <property type="entry name" value="RNA_pol_sigma_r2"/>
</dbReference>
<keyword evidence="2" id="KW-0805">Transcription regulation</keyword>
<dbReference type="RefSeq" id="WP_169456778.1">
    <property type="nucleotide sequence ID" value="NZ_CP051774.1"/>
</dbReference>
<dbReference type="GO" id="GO:0003677">
    <property type="term" value="F:DNA binding"/>
    <property type="evidence" value="ECO:0007669"/>
    <property type="project" value="UniProtKB-KW"/>
</dbReference>
<evidence type="ECO:0000256" key="1">
    <source>
        <dbReference type="ARBA" id="ARBA00010641"/>
    </source>
</evidence>
<dbReference type="Gene3D" id="1.10.1740.10">
    <property type="match status" value="1"/>
</dbReference>
<dbReference type="Gene3D" id="1.10.10.10">
    <property type="entry name" value="Winged helix-like DNA-binding domain superfamily/Winged helix DNA-binding domain"/>
    <property type="match status" value="1"/>
</dbReference>
<name>A0A858RPQ1_9BACT</name>
<dbReference type="InterPro" id="IPR036388">
    <property type="entry name" value="WH-like_DNA-bd_sf"/>
</dbReference>
<dbReference type="KEGG" id="luo:HHL09_21890"/>
<dbReference type="InterPro" id="IPR007627">
    <property type="entry name" value="RNA_pol_sigma70_r2"/>
</dbReference>
<evidence type="ECO:0000313" key="7">
    <source>
        <dbReference type="EMBL" id="QJE98319.1"/>
    </source>
</evidence>
<feature type="domain" description="RNA polymerase sigma-70 region 2" evidence="6">
    <location>
        <begin position="9"/>
        <end position="76"/>
    </location>
</feature>
<dbReference type="InterPro" id="IPR014284">
    <property type="entry name" value="RNA_pol_sigma-70_dom"/>
</dbReference>
<evidence type="ECO:0000256" key="3">
    <source>
        <dbReference type="ARBA" id="ARBA00023082"/>
    </source>
</evidence>
<sequence length="164" mass="18828">MDRKRFTDLIRDHHLTLLSYARALAGTDPVARELVQDSFVTAWQNLGKFDQARDFASWMRGIVRNKWREHCRLHSREVPLDESALSRLEETLAPYPQGDAAIFARLAECREKLPLPMAEALRACYDEGRTSEDAASFLSVNAAALRKRLERAREVLRLCLSKKD</sequence>
<dbReference type="GO" id="GO:0006352">
    <property type="term" value="P:DNA-templated transcription initiation"/>
    <property type="evidence" value="ECO:0007669"/>
    <property type="project" value="InterPro"/>
</dbReference>
<dbReference type="EMBL" id="CP051774">
    <property type="protein sequence ID" value="QJE98319.1"/>
    <property type="molecule type" value="Genomic_DNA"/>
</dbReference>
<dbReference type="PANTHER" id="PTHR43133:SF8">
    <property type="entry name" value="RNA POLYMERASE SIGMA FACTOR HI_1459-RELATED"/>
    <property type="match status" value="1"/>
</dbReference>
<evidence type="ECO:0000256" key="5">
    <source>
        <dbReference type="ARBA" id="ARBA00023163"/>
    </source>
</evidence>
<dbReference type="SUPFAM" id="SSF88946">
    <property type="entry name" value="Sigma2 domain of RNA polymerase sigma factors"/>
    <property type="match status" value="1"/>
</dbReference>
<protein>
    <submittedName>
        <fullName evidence="7">RNA polymerase sigma factor</fullName>
    </submittedName>
</protein>
<gene>
    <name evidence="7" type="ORF">HHL09_21890</name>
</gene>
<evidence type="ECO:0000259" key="6">
    <source>
        <dbReference type="Pfam" id="PF04542"/>
    </source>
</evidence>
<dbReference type="Proteomes" id="UP000501812">
    <property type="component" value="Chromosome"/>
</dbReference>
<dbReference type="SUPFAM" id="SSF88659">
    <property type="entry name" value="Sigma3 and sigma4 domains of RNA polymerase sigma factors"/>
    <property type="match status" value="1"/>
</dbReference>
<organism evidence="7 8">
    <name type="scientific">Luteolibacter luteus</name>
    <dbReference type="NCBI Taxonomy" id="2728835"/>
    <lineage>
        <taxon>Bacteria</taxon>
        <taxon>Pseudomonadati</taxon>
        <taxon>Verrucomicrobiota</taxon>
        <taxon>Verrucomicrobiia</taxon>
        <taxon>Verrucomicrobiales</taxon>
        <taxon>Verrucomicrobiaceae</taxon>
        <taxon>Luteolibacter</taxon>
    </lineage>
</organism>
<dbReference type="NCBIfam" id="TIGR02937">
    <property type="entry name" value="sigma70-ECF"/>
    <property type="match status" value="1"/>
</dbReference>
<keyword evidence="3" id="KW-0731">Sigma factor</keyword>
<accession>A0A858RPQ1</accession>
<proteinExistence type="inferred from homology"/>
<keyword evidence="8" id="KW-1185">Reference proteome</keyword>
<evidence type="ECO:0000313" key="8">
    <source>
        <dbReference type="Proteomes" id="UP000501812"/>
    </source>
</evidence>
<keyword evidence="4" id="KW-0238">DNA-binding</keyword>
<dbReference type="InterPro" id="IPR013324">
    <property type="entry name" value="RNA_pol_sigma_r3/r4-like"/>
</dbReference>